<dbReference type="PANTHER" id="PTHR43178">
    <property type="entry name" value="DIHYDROLIPOAMIDE ACETYLTRANSFERASE COMPONENT OF PYRUVATE DEHYDROGENASE COMPLEX"/>
    <property type="match status" value="1"/>
</dbReference>
<dbReference type="InterPro" id="IPR023213">
    <property type="entry name" value="CAT-like_dom_sf"/>
</dbReference>
<sequence length="488" mass="51267">MAELKEARVPDIGDFDGVPVIEVLVKVGDTVDVDQGLVTLESDKATMEVPAPFAGVVREIRVKEGDEVAEGAVVAMIEPAGEGDSGGSGKAGKAADAKPRQAAKQATDGDASGGSEDSRPKGSEPDPVVEPANVGEPDNLAKREEAAHRTGDADVGTDATSRRSPPVAFDANELLPDKVPYASPAVRLFARELGVDLGQVKGSARAGRITREDVQKFVKGVMSGEGAATARTGGGGGGLDLLPWPKVDFSKFGPVETRELTRIQKISGANLARNWAMIPHVTQFEDADITGLEELRVQLNKENEKAIAKGNATKLTLLAFLIKASVAALKKFPEFNASLDATGENLVLKQYFHIGFAADTPNGLVVPVIRDCDTKGVMEIAAEAGELAAKAREGKLGPAQMSGGCFSISSLGGIGGTKFTPIINAPEVAILGVSRADTRPAWNGKEFEPRLVLPLSLSYDHRVIDGAAAARFTTYLSQVLGDMRRVLL</sequence>
<dbReference type="GO" id="GO:0005737">
    <property type="term" value="C:cytoplasm"/>
    <property type="evidence" value="ECO:0007669"/>
    <property type="project" value="TreeGrafter"/>
</dbReference>
<organism evidence="14 15">
    <name type="scientific">Lysobacter defluvii IMMIB APB-9 = DSM 18482</name>
    <dbReference type="NCBI Taxonomy" id="1385515"/>
    <lineage>
        <taxon>Bacteria</taxon>
        <taxon>Pseudomonadati</taxon>
        <taxon>Pseudomonadota</taxon>
        <taxon>Gammaproteobacteria</taxon>
        <taxon>Lysobacterales</taxon>
        <taxon>Lysobacteraceae</taxon>
        <taxon>Novilysobacter</taxon>
    </lineage>
</organism>
<comment type="subunit">
    <text evidence="3">Forms a 24-polypeptide structural core with octahedral symmetry.</text>
</comment>
<accession>A0A0A0M7S8</accession>
<feature type="domain" description="Lipoyl-binding" evidence="12">
    <location>
        <begin position="4"/>
        <end position="78"/>
    </location>
</feature>
<gene>
    <name evidence="14" type="ORF">N791_11495</name>
</gene>
<dbReference type="SUPFAM" id="SSF47005">
    <property type="entry name" value="Peripheral subunit-binding domain of 2-oxo acid dehydrogenase complex"/>
    <property type="match status" value="1"/>
</dbReference>
<name>A0A0A0M7S8_9GAMM</name>
<dbReference type="EMBL" id="AVBH01000029">
    <property type="protein sequence ID" value="KGO99140.1"/>
    <property type="molecule type" value="Genomic_DNA"/>
</dbReference>
<dbReference type="InterPro" id="IPR004167">
    <property type="entry name" value="PSBD"/>
</dbReference>
<dbReference type="FunFam" id="3.30.559.10:FF:000004">
    <property type="entry name" value="Acetyltransferase component of pyruvate dehydrogenase complex"/>
    <property type="match status" value="1"/>
</dbReference>
<evidence type="ECO:0000256" key="5">
    <source>
        <dbReference type="ARBA" id="ARBA00022737"/>
    </source>
</evidence>
<keyword evidence="6 10" id="KW-0450">Lipoyl</keyword>
<dbReference type="PROSITE" id="PS00189">
    <property type="entry name" value="LIPOYL"/>
    <property type="match status" value="1"/>
</dbReference>
<dbReference type="CDD" id="cd06849">
    <property type="entry name" value="lipoyl_domain"/>
    <property type="match status" value="1"/>
</dbReference>
<dbReference type="InterPro" id="IPR003016">
    <property type="entry name" value="2-oxoA_DH_lipoyl-BS"/>
</dbReference>
<evidence type="ECO:0000256" key="4">
    <source>
        <dbReference type="ARBA" id="ARBA00022679"/>
    </source>
</evidence>
<evidence type="ECO:0000256" key="6">
    <source>
        <dbReference type="ARBA" id="ARBA00022823"/>
    </source>
</evidence>
<comment type="similarity">
    <text evidence="2 10">Belongs to the 2-oxoacid dehydrogenase family.</text>
</comment>
<keyword evidence="5" id="KW-0677">Repeat</keyword>
<dbReference type="EC" id="2.3.1.-" evidence="10"/>
<dbReference type="PROSITE" id="PS51826">
    <property type="entry name" value="PSBD"/>
    <property type="match status" value="1"/>
</dbReference>
<dbReference type="Pfam" id="PF02817">
    <property type="entry name" value="E3_binding"/>
    <property type="match status" value="1"/>
</dbReference>
<keyword evidence="15" id="KW-1185">Reference proteome</keyword>
<evidence type="ECO:0000259" key="13">
    <source>
        <dbReference type="PROSITE" id="PS51826"/>
    </source>
</evidence>
<feature type="domain" description="Peripheral subunit-binding (PSBD)" evidence="13">
    <location>
        <begin position="181"/>
        <end position="218"/>
    </location>
</feature>
<dbReference type="AlphaFoldDB" id="A0A0A0M7S8"/>
<evidence type="ECO:0000256" key="11">
    <source>
        <dbReference type="SAM" id="MobiDB-lite"/>
    </source>
</evidence>
<comment type="caution">
    <text evidence="14">The sequence shown here is derived from an EMBL/GenBank/DDBJ whole genome shotgun (WGS) entry which is preliminary data.</text>
</comment>
<evidence type="ECO:0000256" key="3">
    <source>
        <dbReference type="ARBA" id="ARBA00011484"/>
    </source>
</evidence>
<dbReference type="PANTHER" id="PTHR43178:SF2">
    <property type="entry name" value="DIHYDROLIPOYLLYSINE-RESIDUE ACETYLTRANSFERASE COMPONENT OF PYRUVATE DEHYDROGENASE COMPLEX"/>
    <property type="match status" value="1"/>
</dbReference>
<evidence type="ECO:0000256" key="10">
    <source>
        <dbReference type="RuleBase" id="RU003423"/>
    </source>
</evidence>
<feature type="compositionally biased region" description="Basic and acidic residues" evidence="11">
    <location>
        <begin position="139"/>
        <end position="152"/>
    </location>
</feature>
<dbReference type="Gene3D" id="3.30.559.10">
    <property type="entry name" value="Chloramphenicol acetyltransferase-like domain"/>
    <property type="match status" value="1"/>
</dbReference>
<evidence type="ECO:0000256" key="1">
    <source>
        <dbReference type="ARBA" id="ARBA00001938"/>
    </source>
</evidence>
<dbReference type="Pfam" id="PF00364">
    <property type="entry name" value="Biotin_lipoyl"/>
    <property type="match status" value="1"/>
</dbReference>
<dbReference type="InterPro" id="IPR011053">
    <property type="entry name" value="Single_hybrid_motif"/>
</dbReference>
<comment type="function">
    <text evidence="8">The pyruvate dehydrogenase complex catalyzes the overall conversion of pyruvate to acetyl-CoA and CO(2). It contains multiple copies of three enzymatic components: pyruvate dehydrogenase (E1), dihydrolipoamide acetyltransferase (E2) and lipoamide dehydrogenase (E3).</text>
</comment>
<evidence type="ECO:0000256" key="9">
    <source>
        <dbReference type="ARBA" id="ARBA00048370"/>
    </source>
</evidence>
<keyword evidence="4 10" id="KW-0808">Transferase</keyword>
<dbReference type="SUPFAM" id="SSF51230">
    <property type="entry name" value="Single hybrid motif"/>
    <property type="match status" value="1"/>
</dbReference>
<dbReference type="Pfam" id="PF00198">
    <property type="entry name" value="2-oxoacid_dh"/>
    <property type="match status" value="1"/>
</dbReference>
<dbReference type="Gene3D" id="4.10.320.10">
    <property type="entry name" value="E3-binding domain"/>
    <property type="match status" value="1"/>
</dbReference>
<dbReference type="InterPro" id="IPR001078">
    <property type="entry name" value="2-oxoacid_DH_actylTfrase"/>
</dbReference>
<evidence type="ECO:0000259" key="12">
    <source>
        <dbReference type="PROSITE" id="PS50968"/>
    </source>
</evidence>
<protein>
    <recommendedName>
        <fullName evidence="10">Dihydrolipoamide acetyltransferase component of pyruvate dehydrogenase complex</fullName>
        <ecNumber evidence="10">2.3.1.-</ecNumber>
    </recommendedName>
</protein>
<dbReference type="PROSITE" id="PS50968">
    <property type="entry name" value="BIOTINYL_LIPOYL"/>
    <property type="match status" value="1"/>
</dbReference>
<evidence type="ECO:0000256" key="8">
    <source>
        <dbReference type="ARBA" id="ARBA00025211"/>
    </source>
</evidence>
<dbReference type="GO" id="GO:0031405">
    <property type="term" value="F:lipoic acid binding"/>
    <property type="evidence" value="ECO:0007669"/>
    <property type="project" value="TreeGrafter"/>
</dbReference>
<evidence type="ECO:0000256" key="7">
    <source>
        <dbReference type="ARBA" id="ARBA00023315"/>
    </source>
</evidence>
<proteinExistence type="inferred from homology"/>
<dbReference type="InterPro" id="IPR000089">
    <property type="entry name" value="Biotin_lipoyl"/>
</dbReference>
<dbReference type="OrthoDB" id="9805770at2"/>
<dbReference type="eggNOG" id="COG0508">
    <property type="taxonomic scope" value="Bacteria"/>
</dbReference>
<feature type="region of interest" description="Disordered" evidence="11">
    <location>
        <begin position="79"/>
        <end position="166"/>
    </location>
</feature>
<dbReference type="InterPro" id="IPR036625">
    <property type="entry name" value="E3-bd_dom_sf"/>
</dbReference>
<reference evidence="14 15" key="1">
    <citation type="submission" date="2013-08" db="EMBL/GenBank/DDBJ databases">
        <title>Genomic analysis of Lysobacter defluvii.</title>
        <authorList>
            <person name="Wang Q."/>
            <person name="Wang G."/>
        </authorList>
    </citation>
    <scope>NUCLEOTIDE SEQUENCE [LARGE SCALE GENOMIC DNA]</scope>
    <source>
        <strain evidence="14 15">IMMIB APB-9</strain>
    </source>
</reference>
<evidence type="ECO:0000256" key="2">
    <source>
        <dbReference type="ARBA" id="ARBA00007317"/>
    </source>
</evidence>
<evidence type="ECO:0000313" key="14">
    <source>
        <dbReference type="EMBL" id="KGO99140.1"/>
    </source>
</evidence>
<dbReference type="Proteomes" id="UP000030003">
    <property type="component" value="Unassembled WGS sequence"/>
</dbReference>
<dbReference type="FunFam" id="2.40.50.100:FF:000009">
    <property type="entry name" value="Acetyltransferase component of pyruvate dehydrogenase complex"/>
    <property type="match status" value="1"/>
</dbReference>
<comment type="catalytic activity">
    <reaction evidence="9">
        <text>N(6)-[(R)-dihydrolipoyl]-L-lysyl-[protein] + acetyl-CoA = N(6)-[(R)-S(8)-acetyldihydrolipoyl]-L-lysyl-[protein] + CoA</text>
        <dbReference type="Rhea" id="RHEA:17017"/>
        <dbReference type="Rhea" id="RHEA-COMP:10475"/>
        <dbReference type="Rhea" id="RHEA-COMP:10478"/>
        <dbReference type="ChEBI" id="CHEBI:57287"/>
        <dbReference type="ChEBI" id="CHEBI:57288"/>
        <dbReference type="ChEBI" id="CHEBI:83100"/>
        <dbReference type="ChEBI" id="CHEBI:83111"/>
        <dbReference type="EC" id="2.3.1.12"/>
    </reaction>
</comment>
<keyword evidence="7 10" id="KW-0012">Acyltransferase</keyword>
<dbReference type="Gene3D" id="2.40.50.100">
    <property type="match status" value="1"/>
</dbReference>
<dbReference type="GO" id="GO:0004742">
    <property type="term" value="F:dihydrolipoyllysine-residue acetyltransferase activity"/>
    <property type="evidence" value="ECO:0007669"/>
    <property type="project" value="UniProtKB-EC"/>
</dbReference>
<dbReference type="SUPFAM" id="SSF52777">
    <property type="entry name" value="CoA-dependent acyltransferases"/>
    <property type="match status" value="1"/>
</dbReference>
<dbReference type="RefSeq" id="WP_027069998.1">
    <property type="nucleotide sequence ID" value="NZ_AUHT01000008.1"/>
</dbReference>
<dbReference type="STRING" id="1385515.GCA_000423325_01665"/>
<comment type="cofactor">
    <cofactor evidence="1 10">
        <name>(R)-lipoate</name>
        <dbReference type="ChEBI" id="CHEBI:83088"/>
    </cofactor>
</comment>
<evidence type="ECO:0000313" key="15">
    <source>
        <dbReference type="Proteomes" id="UP000030003"/>
    </source>
</evidence>
<dbReference type="GO" id="GO:0006086">
    <property type="term" value="P:pyruvate decarboxylation to acetyl-CoA"/>
    <property type="evidence" value="ECO:0007669"/>
    <property type="project" value="TreeGrafter"/>
</dbReference>
<dbReference type="InterPro" id="IPR050743">
    <property type="entry name" value="2-oxoacid_DH_E2_comp"/>
</dbReference>